<dbReference type="SMART" id="SM00420">
    <property type="entry name" value="HTH_DEOR"/>
    <property type="match status" value="1"/>
</dbReference>
<dbReference type="Proteomes" id="UP000649075">
    <property type="component" value="Unassembled WGS sequence"/>
</dbReference>
<dbReference type="Gene3D" id="3.40.50.1360">
    <property type="match status" value="1"/>
</dbReference>
<dbReference type="SMART" id="SM01134">
    <property type="entry name" value="DeoRC"/>
    <property type="match status" value="1"/>
</dbReference>
<dbReference type="InterPro" id="IPR001034">
    <property type="entry name" value="DeoR_HTH"/>
</dbReference>
<dbReference type="RefSeq" id="WP_186998500.1">
    <property type="nucleotide sequence ID" value="NZ_JACRWH010000003.1"/>
</dbReference>
<proteinExistence type="predicted"/>
<dbReference type="InterPro" id="IPR050313">
    <property type="entry name" value="Carb_Metab_HTH_regulators"/>
</dbReference>
<evidence type="ECO:0000313" key="5">
    <source>
        <dbReference type="Proteomes" id="UP000649075"/>
    </source>
</evidence>
<sequence>MVKQERWKIIIDLCQKNKKVYNEDLKIACKTSIATVRRDLQQMEDLKLVQRFHGGVTLNPDANELPMVYRSNEQISEKTWIAKQAALQIKDNQTIYLDAGSSTYEMIPFIHSKNITVVTIGIPHLSLLMEKDIRTIVLPGFIRKSTEAITGAQTFNQLDNFYFDCAFLGVNGIHEKAQITTTNEWEAAVKEKVIHQSNKAFILADQTKFNKICPVKYANLDDVICISMIKPFKMKYL</sequence>
<evidence type="ECO:0000313" key="4">
    <source>
        <dbReference type="EMBL" id="MBC6011466.1"/>
    </source>
</evidence>
<comment type="caution">
    <text evidence="4">The sequence shown here is derived from an EMBL/GenBank/DDBJ whole genome shotgun (WGS) entry which is preliminary data.</text>
</comment>
<dbReference type="SUPFAM" id="SSF100950">
    <property type="entry name" value="NagB/RpiA/CoA transferase-like"/>
    <property type="match status" value="1"/>
</dbReference>
<keyword evidence="1" id="KW-0805">Transcription regulation</keyword>
<protein>
    <submittedName>
        <fullName evidence="4">DeoR/GlpR transcriptional regulator</fullName>
    </submittedName>
</protein>
<evidence type="ECO:0000256" key="1">
    <source>
        <dbReference type="ARBA" id="ARBA00023015"/>
    </source>
</evidence>
<keyword evidence="2" id="KW-0804">Transcription</keyword>
<dbReference type="InterPro" id="IPR037171">
    <property type="entry name" value="NagB/RpiA_transferase-like"/>
</dbReference>
<evidence type="ECO:0000259" key="3">
    <source>
        <dbReference type="PROSITE" id="PS51000"/>
    </source>
</evidence>
<dbReference type="PANTHER" id="PTHR30363:SF56">
    <property type="entry name" value="TRANSCRIPTIONAL REGULATOR, DEOR FAMILY"/>
    <property type="match status" value="1"/>
</dbReference>
<name>A0ABR7KFF0_9FIRM</name>
<dbReference type="PANTHER" id="PTHR30363">
    <property type="entry name" value="HTH-TYPE TRANSCRIPTIONAL REGULATOR SRLR-RELATED"/>
    <property type="match status" value="1"/>
</dbReference>
<accession>A0ABR7KFF0</accession>
<dbReference type="SUPFAM" id="SSF46785">
    <property type="entry name" value="Winged helix' DNA-binding domain"/>
    <property type="match status" value="1"/>
</dbReference>
<dbReference type="InterPro" id="IPR036390">
    <property type="entry name" value="WH_DNA-bd_sf"/>
</dbReference>
<keyword evidence="5" id="KW-1185">Reference proteome</keyword>
<dbReference type="PROSITE" id="PS51000">
    <property type="entry name" value="HTH_DEOR_2"/>
    <property type="match status" value="1"/>
</dbReference>
<dbReference type="EMBL" id="JACRWH010000003">
    <property type="protein sequence ID" value="MBC6011466.1"/>
    <property type="molecule type" value="Genomic_DNA"/>
</dbReference>
<feature type="domain" description="HTH deoR-type" evidence="3">
    <location>
        <begin position="3"/>
        <end position="58"/>
    </location>
</feature>
<organism evidence="4 5">
    <name type="scientific">Holdemanella hominis</name>
    <dbReference type="NCBI Taxonomy" id="2764327"/>
    <lineage>
        <taxon>Bacteria</taxon>
        <taxon>Bacillati</taxon>
        <taxon>Bacillota</taxon>
        <taxon>Erysipelotrichia</taxon>
        <taxon>Erysipelotrichales</taxon>
        <taxon>Erysipelotrichaceae</taxon>
        <taxon>Holdemanella</taxon>
    </lineage>
</organism>
<dbReference type="InterPro" id="IPR014036">
    <property type="entry name" value="DeoR-like_C"/>
</dbReference>
<evidence type="ECO:0000256" key="2">
    <source>
        <dbReference type="ARBA" id="ARBA00023163"/>
    </source>
</evidence>
<reference evidence="4 5" key="1">
    <citation type="submission" date="2020-08" db="EMBL/GenBank/DDBJ databases">
        <authorList>
            <person name="Liu C."/>
            <person name="Sun Q."/>
        </authorList>
    </citation>
    <scope>NUCLEOTIDE SEQUENCE [LARGE SCALE GENOMIC DNA]</scope>
    <source>
        <strain evidence="4 5">L34</strain>
    </source>
</reference>
<dbReference type="Pfam" id="PF00455">
    <property type="entry name" value="DeoRC"/>
    <property type="match status" value="1"/>
</dbReference>
<gene>
    <name evidence="4" type="ORF">H8911_01660</name>
</gene>
<dbReference type="Pfam" id="PF08220">
    <property type="entry name" value="HTH_DeoR"/>
    <property type="match status" value="1"/>
</dbReference>